<keyword evidence="1" id="KW-0812">Transmembrane</keyword>
<dbReference type="EMBL" id="CAJPVJ010009576">
    <property type="protein sequence ID" value="CAG2172681.1"/>
    <property type="molecule type" value="Genomic_DNA"/>
</dbReference>
<evidence type="ECO:0000256" key="1">
    <source>
        <dbReference type="SAM" id="Phobius"/>
    </source>
</evidence>
<name>A0A7R9M8K7_9ACAR</name>
<dbReference type="AlphaFoldDB" id="A0A7R9M8K7"/>
<keyword evidence="3" id="KW-1185">Reference proteome</keyword>
<keyword evidence="1" id="KW-0472">Membrane</keyword>
<dbReference type="SUPFAM" id="SSF103473">
    <property type="entry name" value="MFS general substrate transporter"/>
    <property type="match status" value="1"/>
</dbReference>
<dbReference type="Proteomes" id="UP000728032">
    <property type="component" value="Unassembled WGS sequence"/>
</dbReference>
<feature type="non-terminal residue" evidence="2">
    <location>
        <position position="385"/>
    </location>
</feature>
<sequence length="385" mass="43688">IAVLYRPASLYHPQRRAILHLKTQRRKIREKNPVNNKPPFFDLTPLKAKSLQLILVSTCLFSFGYLSPLFYWVNIVDESARALISNMYYYESAFMDVISIAMYGMAIGAFNYSHKMLVYSIIRAKNFGKAWSYVQFVQSFSIFLGVPISGHINVWCGADTTPYYGFLFASVMCLSGTLLLLALNPEFKSLSQNLSDKLHELHHHSCNASSDIQHLNAVTSPNPAINYSRSSDSGVQSHQDTSHCCNCGQRLLSIDDNNEPFKEYHSMKAADEMLRSPTLRADPLLNESDDDEDEEDEEFRDLKLQNPEFIATYMSDDMYNYYLRGDVEEGVALFDPNKDKMIANDVDCLHGRQHLMSSCDTSDDKVLKPLKRTIETVAEETSSGS</sequence>
<reference evidence="2" key="1">
    <citation type="submission" date="2020-11" db="EMBL/GenBank/DDBJ databases">
        <authorList>
            <person name="Tran Van P."/>
        </authorList>
    </citation>
    <scope>NUCLEOTIDE SEQUENCE</scope>
</reference>
<evidence type="ECO:0000313" key="3">
    <source>
        <dbReference type="Proteomes" id="UP000728032"/>
    </source>
</evidence>
<accession>A0A7R9M8K7</accession>
<dbReference type="EMBL" id="OC924401">
    <property type="protein sequence ID" value="CAD7655494.1"/>
    <property type="molecule type" value="Genomic_DNA"/>
</dbReference>
<protein>
    <submittedName>
        <fullName evidence="2">Uncharacterized protein</fullName>
    </submittedName>
</protein>
<dbReference type="OrthoDB" id="6499973at2759"/>
<proteinExistence type="predicted"/>
<keyword evidence="1" id="KW-1133">Transmembrane helix</keyword>
<gene>
    <name evidence="2" type="ORF">ONB1V03_LOCUS12137</name>
</gene>
<evidence type="ECO:0000313" key="2">
    <source>
        <dbReference type="EMBL" id="CAD7655494.1"/>
    </source>
</evidence>
<feature type="transmembrane region" description="Helical" evidence="1">
    <location>
        <begin position="164"/>
        <end position="183"/>
    </location>
</feature>
<feature type="transmembrane region" description="Helical" evidence="1">
    <location>
        <begin position="93"/>
        <end position="112"/>
    </location>
</feature>
<dbReference type="InterPro" id="IPR036259">
    <property type="entry name" value="MFS_trans_sf"/>
</dbReference>
<feature type="transmembrane region" description="Helical" evidence="1">
    <location>
        <begin position="133"/>
        <end position="152"/>
    </location>
</feature>
<organism evidence="2">
    <name type="scientific">Oppiella nova</name>
    <dbReference type="NCBI Taxonomy" id="334625"/>
    <lineage>
        <taxon>Eukaryota</taxon>
        <taxon>Metazoa</taxon>
        <taxon>Ecdysozoa</taxon>
        <taxon>Arthropoda</taxon>
        <taxon>Chelicerata</taxon>
        <taxon>Arachnida</taxon>
        <taxon>Acari</taxon>
        <taxon>Acariformes</taxon>
        <taxon>Sarcoptiformes</taxon>
        <taxon>Oribatida</taxon>
        <taxon>Brachypylina</taxon>
        <taxon>Oppioidea</taxon>
        <taxon>Oppiidae</taxon>
        <taxon>Oppiella</taxon>
    </lineage>
</organism>
<feature type="transmembrane region" description="Helical" evidence="1">
    <location>
        <begin position="53"/>
        <end position="73"/>
    </location>
</feature>